<dbReference type="Proteomes" id="UP001163846">
    <property type="component" value="Unassembled WGS sequence"/>
</dbReference>
<accession>A0AA38UAG5</accession>
<feature type="region of interest" description="Disordered" evidence="1">
    <location>
        <begin position="807"/>
        <end position="840"/>
    </location>
</feature>
<proteinExistence type="predicted"/>
<dbReference type="EMBL" id="MU807179">
    <property type="protein sequence ID" value="KAJ3831887.1"/>
    <property type="molecule type" value="Genomic_DNA"/>
</dbReference>
<feature type="compositionally biased region" description="Basic and acidic residues" evidence="1">
    <location>
        <begin position="807"/>
        <end position="828"/>
    </location>
</feature>
<feature type="region of interest" description="Disordered" evidence="1">
    <location>
        <begin position="127"/>
        <end position="170"/>
    </location>
</feature>
<protein>
    <submittedName>
        <fullName evidence="2">Uncharacterized protein</fullName>
    </submittedName>
</protein>
<gene>
    <name evidence="2" type="ORF">F5878DRAFT_667088</name>
</gene>
<comment type="caution">
    <text evidence="2">The sequence shown here is derived from an EMBL/GenBank/DDBJ whole genome shotgun (WGS) entry which is preliminary data.</text>
</comment>
<name>A0AA38UAG5_9AGAR</name>
<feature type="compositionally biased region" description="Basic and acidic residues" evidence="1">
    <location>
        <begin position="1277"/>
        <end position="1288"/>
    </location>
</feature>
<feature type="region of interest" description="Disordered" evidence="1">
    <location>
        <begin position="74"/>
        <end position="94"/>
    </location>
</feature>
<organism evidence="2 3">
    <name type="scientific">Lentinula raphanica</name>
    <dbReference type="NCBI Taxonomy" id="153919"/>
    <lineage>
        <taxon>Eukaryota</taxon>
        <taxon>Fungi</taxon>
        <taxon>Dikarya</taxon>
        <taxon>Basidiomycota</taxon>
        <taxon>Agaricomycotina</taxon>
        <taxon>Agaricomycetes</taxon>
        <taxon>Agaricomycetidae</taxon>
        <taxon>Agaricales</taxon>
        <taxon>Marasmiineae</taxon>
        <taxon>Omphalotaceae</taxon>
        <taxon>Lentinula</taxon>
    </lineage>
</organism>
<feature type="region of interest" description="Disordered" evidence="1">
    <location>
        <begin position="1199"/>
        <end position="1288"/>
    </location>
</feature>
<keyword evidence="3" id="KW-1185">Reference proteome</keyword>
<feature type="compositionally biased region" description="Acidic residues" evidence="1">
    <location>
        <begin position="1236"/>
        <end position="1276"/>
    </location>
</feature>
<dbReference type="InterPro" id="IPR041078">
    <property type="entry name" value="Plavaka"/>
</dbReference>
<sequence length="1288" mass="146535">MPYNCVPACSAGPWSNKRAATLHRNSCLKWSDYYTSKRKLDSDIEKFSSDSDTPSVRPRIDIAARKALERRRKRARLQDTNAMSAQADKTWTGGSSDINIDEDLNSVDITSIAPMISGGLGLEDSLAGAGPSAAPRPDPAVRASPPAISEDTNVPETVAGSGRPQRNRRLPARYRDFLPEGTSAIVNSPAPSDDEDTLEPGVRLPAIRRITLTLRERLKTCINSFHLWQEYPHRPSYDPDGEVRIEDLSNLPARRMDNDDSLSESESHSLLNPTQTLLTGWQNNGNATKSNGEMNLLADILQRPDFQVSELQGYSAQAANAKLTKADEDWDYNKLKDSFKETSVDIEVPSGDKNIPSNTFSIPGLLYRSPLSVIRAAFTGPLAKHFHYTPFRLFQKLPSLNSSQDEPEYQRVYTDLYNSDAFLREHDRVQRAPTDDPNCKAEKVVAALMCWSDATQLANFGTAKLWPVYMLFGNLSKYIRSLPNSGAVNHLAYIPVIPDSIKHDITTFHAKRKADILTHCNRELYHAVWRHLLDDEFVHAYHYGVVIEGSDGIKRRIYPRFFTYSADYPEKVLLATIRDLGNCPCPRCLCPKDSLDQMGTRRDLALCKNTARTFLIDRVKKAREYIYRKGFGIRSARVEELLKATSSVPTMNAFVDRLGTDFNPSHMLAPDFMHEFELGVFKALFAHLIRVLHAKEPSLVSELDHRFRQVPTFGFDTIRLFANNASEMKRLAARDFEDLLQCSIPVFDGLLKGPDNELLMSLLYRTAEWHALAKLRLHTDRTLDYLETRTQEFGRLMREFRDMSKKFNPKETERERSARYRRTAEQAKKSKASASAIGSGSARSKTLNLNTYKWHGMMDDVPFIRRFGPTDSYSTQLGELAHRVVKKLYSLGNKKNDPVQIGRRLRRVEWSKHAFDRRGIHTERRRQQVALNTDESVTSRYHVGKTNKKKTDIRTYTSSGDPAAKDFWPKLQDHLLGRLMERDFDGDTHDSFTDEDRQHIRVRDRKVVELQTLRVNYTTYDVRRDQDTINPHSHADVMVLSPETGPDAHPYWYARVLRIFRVWVVSSHPTASTSRSGPQEMIVLWVRWLGIDPEHLSGHQSARLPKIGFVDESDPFAFGFLDPAHVIRGCHLLPAFNDKRTNGLLQTTEPTIARRSGETDDWHFFYVGIFVDRDMYMRYFPGGGVGHLTSPEFFRNEVEQYEGSESGDEEDELELGSPQPARMVPAHLDSEILDLSSEDDQSSFSEEDEEDDEEDDKSAVEEGEEESEDPDGGIDGDDWKWDDGYGSL</sequence>
<feature type="region of interest" description="Disordered" evidence="1">
    <location>
        <begin position="180"/>
        <end position="199"/>
    </location>
</feature>
<reference evidence="2" key="1">
    <citation type="submission" date="2022-08" db="EMBL/GenBank/DDBJ databases">
        <authorList>
            <consortium name="DOE Joint Genome Institute"/>
            <person name="Min B."/>
            <person name="Riley R."/>
            <person name="Sierra-Patev S."/>
            <person name="Naranjo-Ortiz M."/>
            <person name="Looney B."/>
            <person name="Konkel Z."/>
            <person name="Slot J.C."/>
            <person name="Sakamoto Y."/>
            <person name="Steenwyk J.L."/>
            <person name="Rokas A."/>
            <person name="Carro J."/>
            <person name="Camarero S."/>
            <person name="Ferreira P."/>
            <person name="Molpeceres G."/>
            <person name="Ruiz-Duenas F.J."/>
            <person name="Serrano A."/>
            <person name="Henrissat B."/>
            <person name="Drula E."/>
            <person name="Hughes K.W."/>
            <person name="Mata J.L."/>
            <person name="Ishikawa N.K."/>
            <person name="Vargas-Isla R."/>
            <person name="Ushijima S."/>
            <person name="Smith C.A."/>
            <person name="Ahrendt S."/>
            <person name="Andreopoulos W."/>
            <person name="He G."/>
            <person name="Labutti K."/>
            <person name="Lipzen A."/>
            <person name="Ng V."/>
            <person name="Sandor L."/>
            <person name="Barry K."/>
            <person name="Martinez A.T."/>
            <person name="Xiao Y."/>
            <person name="Gibbons J.G."/>
            <person name="Terashima K."/>
            <person name="Hibbett D.S."/>
            <person name="Grigoriev I.V."/>
        </authorList>
    </citation>
    <scope>NUCLEOTIDE SEQUENCE</scope>
    <source>
        <strain evidence="2">TFB9207</strain>
    </source>
</reference>
<evidence type="ECO:0000313" key="3">
    <source>
        <dbReference type="Proteomes" id="UP001163846"/>
    </source>
</evidence>
<feature type="compositionally biased region" description="Polar residues" evidence="1">
    <location>
        <begin position="78"/>
        <end position="94"/>
    </location>
</feature>
<evidence type="ECO:0000313" key="2">
    <source>
        <dbReference type="EMBL" id="KAJ3831887.1"/>
    </source>
</evidence>
<feature type="compositionally biased region" description="Acidic residues" evidence="1">
    <location>
        <begin position="1199"/>
        <end position="1214"/>
    </location>
</feature>
<dbReference type="Pfam" id="PF18759">
    <property type="entry name" value="Plavaka"/>
    <property type="match status" value="1"/>
</dbReference>
<evidence type="ECO:0000256" key="1">
    <source>
        <dbReference type="SAM" id="MobiDB-lite"/>
    </source>
</evidence>